<dbReference type="PANTHER" id="PTHR34978:SF3">
    <property type="entry name" value="SLR0241 PROTEIN"/>
    <property type="match status" value="1"/>
</dbReference>
<dbReference type="InterPro" id="IPR008756">
    <property type="entry name" value="Peptidase_M56"/>
</dbReference>
<feature type="domain" description="Peptidase M56" evidence="3">
    <location>
        <begin position="96"/>
        <end position="252"/>
    </location>
</feature>
<evidence type="ECO:0000259" key="3">
    <source>
        <dbReference type="Pfam" id="PF05569"/>
    </source>
</evidence>
<dbReference type="Pfam" id="PF05569">
    <property type="entry name" value="Peptidase_M56"/>
    <property type="match status" value="1"/>
</dbReference>
<feature type="transmembrane region" description="Helical" evidence="2">
    <location>
        <begin position="207"/>
        <end position="227"/>
    </location>
</feature>
<name>A0AB39KV58_9CAUL</name>
<feature type="compositionally biased region" description="Low complexity" evidence="1">
    <location>
        <begin position="255"/>
        <end position="264"/>
    </location>
</feature>
<reference evidence="4" key="1">
    <citation type="submission" date="2024-06" db="EMBL/GenBank/DDBJ databases">
        <title>Caulobacter inopinatus, sp. nov.</title>
        <authorList>
            <person name="Donachie S.P."/>
        </authorList>
    </citation>
    <scope>NUCLEOTIDE SEQUENCE</scope>
    <source>
        <strain evidence="4">73W</strain>
    </source>
</reference>
<dbReference type="InterPro" id="IPR052173">
    <property type="entry name" value="Beta-lactam_resp_regulator"/>
</dbReference>
<evidence type="ECO:0000313" key="4">
    <source>
        <dbReference type="EMBL" id="XDO97524.1"/>
    </source>
</evidence>
<dbReference type="CDD" id="cd07341">
    <property type="entry name" value="M56_BlaR1_MecR1_like"/>
    <property type="match status" value="1"/>
</dbReference>
<proteinExistence type="predicted"/>
<feature type="transmembrane region" description="Helical" evidence="2">
    <location>
        <begin position="37"/>
        <end position="55"/>
    </location>
</feature>
<evidence type="ECO:0000256" key="1">
    <source>
        <dbReference type="SAM" id="MobiDB-lite"/>
    </source>
</evidence>
<dbReference type="AlphaFoldDB" id="A0AB39KV58"/>
<feature type="compositionally biased region" description="Basic and acidic residues" evidence="1">
    <location>
        <begin position="345"/>
        <end position="364"/>
    </location>
</feature>
<gene>
    <name evidence="4" type="ORF">ABOZ73_03635</name>
</gene>
<protein>
    <submittedName>
        <fullName evidence="4">M56 family metallopeptidase</fullName>
    </submittedName>
</protein>
<feature type="compositionally biased region" description="Basic residues" evidence="1">
    <location>
        <begin position="307"/>
        <end position="316"/>
    </location>
</feature>
<feature type="transmembrane region" description="Helical" evidence="2">
    <location>
        <begin position="6"/>
        <end position="28"/>
    </location>
</feature>
<feature type="transmembrane region" description="Helical" evidence="2">
    <location>
        <begin position="103"/>
        <end position="129"/>
    </location>
</feature>
<evidence type="ECO:0000256" key="2">
    <source>
        <dbReference type="SAM" id="Phobius"/>
    </source>
</evidence>
<dbReference type="RefSeq" id="WP_369060800.1">
    <property type="nucleotide sequence ID" value="NZ_CP158375.1"/>
</dbReference>
<feature type="region of interest" description="Disordered" evidence="1">
    <location>
        <begin position="251"/>
        <end position="438"/>
    </location>
</feature>
<accession>A0AB39KV58</accession>
<feature type="compositionally biased region" description="Basic and acidic residues" evidence="1">
    <location>
        <begin position="328"/>
        <end position="338"/>
    </location>
</feature>
<keyword evidence="2" id="KW-0812">Transmembrane</keyword>
<keyword evidence="2" id="KW-1133">Transmembrane helix</keyword>
<feature type="compositionally biased region" description="Basic residues" evidence="1">
    <location>
        <begin position="265"/>
        <end position="278"/>
    </location>
</feature>
<feature type="compositionally biased region" description="Low complexity" evidence="1">
    <location>
        <begin position="365"/>
        <end position="375"/>
    </location>
</feature>
<dbReference type="PANTHER" id="PTHR34978">
    <property type="entry name" value="POSSIBLE SENSOR-TRANSDUCER PROTEIN BLAR"/>
    <property type="match status" value="1"/>
</dbReference>
<sequence>MSWTLLAAVMIKSGLIAGAGLACAALLTRRPADKVEVLRGAVCLLLLLPIAMFALPSLDLPVLPALAIEALPPAPAVVPGVTLEVWPLASFEVSAPDLRWPPVWALVAAGWLAVASVIAGRFALGVLLLDQWTREGRPVDCPAWLSALERLAPVGRPRLVGSGRVAGPLSWGAGSGAILLDPASLAQPQSAPAILAHELAHLRRHDWIFLMLSKLAVALFWFNPLVWRLHAALAEASEEAADAAALETVDRRTLRPGAGAPGRSTRARRRVRHGRGRPHPQEKDRLHHGRHDPPPPSPDRRPDRGRPVRRRRAAGRRRAEPSGPCGGRARDTRRGDFRSRHRRGQDRPVAEARREPGRAGDRAARASGPARAAGAFRDRRPAGARACSRAGRQPGSARAPGAARPVGQGGPLLLLLPRGHARGAPGRRGGPPPGRGRP</sequence>
<feature type="compositionally biased region" description="Low complexity" evidence="1">
    <location>
        <begin position="388"/>
        <end position="424"/>
    </location>
</feature>
<dbReference type="EMBL" id="CP158375">
    <property type="protein sequence ID" value="XDO97524.1"/>
    <property type="molecule type" value="Genomic_DNA"/>
</dbReference>
<organism evidence="4">
    <name type="scientific">Caulobacter sp. 73W</name>
    <dbReference type="NCBI Taxonomy" id="3161137"/>
    <lineage>
        <taxon>Bacteria</taxon>
        <taxon>Pseudomonadati</taxon>
        <taxon>Pseudomonadota</taxon>
        <taxon>Alphaproteobacteria</taxon>
        <taxon>Caulobacterales</taxon>
        <taxon>Caulobacteraceae</taxon>
        <taxon>Caulobacter</taxon>
    </lineage>
</organism>
<keyword evidence="2" id="KW-0472">Membrane</keyword>